<proteinExistence type="predicted"/>
<evidence type="ECO:0000313" key="3">
    <source>
        <dbReference type="EMBL" id="ALM75189.1"/>
    </source>
</evidence>
<dbReference type="STRING" id="55802.TBCH5v1_1266"/>
<dbReference type="InterPro" id="IPR001296">
    <property type="entry name" value="Glyco_trans_1"/>
</dbReference>
<dbReference type="Gene3D" id="3.40.50.2000">
    <property type="entry name" value="Glycogen Phosphorylase B"/>
    <property type="match status" value="2"/>
</dbReference>
<dbReference type="RefSeq" id="WP_056933888.1">
    <property type="nucleotide sequence ID" value="NZ_CP013050.1"/>
</dbReference>
<dbReference type="InterPro" id="IPR050194">
    <property type="entry name" value="Glycosyltransferase_grp1"/>
</dbReference>
<accession>A0A0S1XBK2</accession>
<dbReference type="InterPro" id="IPR028098">
    <property type="entry name" value="Glyco_trans_4-like_N"/>
</dbReference>
<dbReference type="SUPFAM" id="SSF53756">
    <property type="entry name" value="UDP-Glycosyltransferase/glycogen phosphorylase"/>
    <property type="match status" value="1"/>
</dbReference>
<dbReference type="CDD" id="cd03801">
    <property type="entry name" value="GT4_PimA-like"/>
    <property type="match status" value="1"/>
</dbReference>
<dbReference type="EMBL" id="CP013050">
    <property type="protein sequence ID" value="ALM75189.1"/>
    <property type="molecule type" value="Genomic_DNA"/>
</dbReference>
<dbReference type="Pfam" id="PF13439">
    <property type="entry name" value="Glyco_transf_4"/>
    <property type="match status" value="1"/>
</dbReference>
<gene>
    <name evidence="3" type="ORF">TBCH5v1_1266</name>
</gene>
<dbReference type="Pfam" id="PF00534">
    <property type="entry name" value="Glycos_transf_1"/>
    <property type="match status" value="1"/>
</dbReference>
<protein>
    <submittedName>
        <fullName evidence="3">Putative Phosphatidylinositol N-acetylglucosaminyltransferase</fullName>
        <ecNumber evidence="3">2.4.1.198</ecNumber>
    </submittedName>
</protein>
<keyword evidence="3" id="KW-0328">Glycosyltransferase</keyword>
<evidence type="ECO:0000259" key="2">
    <source>
        <dbReference type="Pfam" id="PF13439"/>
    </source>
</evidence>
<dbReference type="Proteomes" id="UP000066042">
    <property type="component" value="Chromosome"/>
</dbReference>
<dbReference type="GeneID" id="26136518"/>
<dbReference type="GO" id="GO:0017176">
    <property type="term" value="F:phosphatidylinositol N-acetylglucosaminyltransferase activity"/>
    <property type="evidence" value="ECO:0007669"/>
    <property type="project" value="UniProtKB-EC"/>
</dbReference>
<dbReference type="PATRIC" id="fig|55802.8.peg.1247"/>
<name>A0A0S1XBK2_THEBA</name>
<feature type="domain" description="Glycosyl transferase family 1" evidence="1">
    <location>
        <begin position="177"/>
        <end position="312"/>
    </location>
</feature>
<dbReference type="PANTHER" id="PTHR45947:SF3">
    <property type="entry name" value="SULFOQUINOVOSYL TRANSFERASE SQD2"/>
    <property type="match status" value="1"/>
</dbReference>
<organism evidence="3 4">
    <name type="scientific">Thermococcus barophilus</name>
    <dbReference type="NCBI Taxonomy" id="55802"/>
    <lineage>
        <taxon>Archaea</taxon>
        <taxon>Methanobacteriati</taxon>
        <taxon>Methanobacteriota</taxon>
        <taxon>Thermococci</taxon>
        <taxon>Thermococcales</taxon>
        <taxon>Thermococcaceae</taxon>
        <taxon>Thermococcus</taxon>
    </lineage>
</organism>
<dbReference type="EC" id="2.4.1.198" evidence="3"/>
<feature type="domain" description="Glycosyltransferase subfamily 4-like N-terminal" evidence="2">
    <location>
        <begin position="14"/>
        <end position="168"/>
    </location>
</feature>
<evidence type="ECO:0000259" key="1">
    <source>
        <dbReference type="Pfam" id="PF00534"/>
    </source>
</evidence>
<evidence type="ECO:0000313" key="4">
    <source>
        <dbReference type="Proteomes" id="UP000066042"/>
    </source>
</evidence>
<reference evidence="3 4" key="1">
    <citation type="journal article" date="2016" name="Genome Announc.">
        <title>Complete genome sequence of the hyperthermophilic and piezophilic archaeon Thermococcus barophilus Ch5, capable of growth at the expense of hydrogenogenesis from carbon monoxide and formate.</title>
        <authorList>
            <person name="Oger P."/>
            <person name="Sokolova T.G."/>
            <person name="Kozhevnikova D.A."/>
            <person name="Taranov E.A."/>
            <person name="Vannier P."/>
            <person name="Lee H.S."/>
            <person name="Kwon K.K."/>
            <person name="Kang S.G."/>
            <person name="Lee J.H."/>
            <person name="Bonch-Osmolovskaya E.A."/>
            <person name="Lebedinsky A.V."/>
        </authorList>
    </citation>
    <scope>NUCLEOTIDE SEQUENCE [LARGE SCALE GENOMIC DNA]</scope>
    <source>
        <strain evidence="4">Ch5</strain>
    </source>
</reference>
<keyword evidence="3" id="KW-0808">Transferase</keyword>
<sequence>MRILMVGHYPPHTGGIARHLDKLVRELRKRHEVHVLTYGPIIPRKFESEFVHQVKPPNIFGVRGISFTFLASKKIRELHKKYRFDIIHAHYIGTTTYAAILAKKHVKVPVVITAHGSDLDFMSRLPLGTYYVKKSLSEADRIIAVSHYLAKKALSLGAKKVYVVPNGVGKLQYDGRERKFITFIGALRHYKSPETVLKLAEAFPNEQFLIVGDGPLKKVLEEKAPSNVKFLGYRRDIENILSKTKILILPSKREGFGLVIVEANASKVPVIGRKVGGIPELIREGKNGVTFEKFEELIEKFQGMLTPKKQRKMGGFGKKISEKYTWKAITRQIEAIYESTLHFP</sequence>
<dbReference type="AlphaFoldDB" id="A0A0S1XBK2"/>
<dbReference type="PANTHER" id="PTHR45947">
    <property type="entry name" value="SULFOQUINOVOSYL TRANSFERASE SQD2"/>
    <property type="match status" value="1"/>
</dbReference>